<comment type="caution">
    <text evidence="2">The sequence shown here is derived from an EMBL/GenBank/DDBJ whole genome shotgun (WGS) entry which is preliminary data.</text>
</comment>
<evidence type="ECO:0000313" key="2">
    <source>
        <dbReference type="EMBL" id="RNB91340.1"/>
    </source>
</evidence>
<dbReference type="Proteomes" id="UP000271031">
    <property type="component" value="Unassembled WGS sequence"/>
</dbReference>
<organism evidence="2 3">
    <name type="scientific">Brevibacillus fluminis</name>
    <dbReference type="NCBI Taxonomy" id="511487"/>
    <lineage>
        <taxon>Bacteria</taxon>
        <taxon>Bacillati</taxon>
        <taxon>Bacillota</taxon>
        <taxon>Bacilli</taxon>
        <taxon>Bacillales</taxon>
        <taxon>Paenibacillaceae</taxon>
        <taxon>Brevibacillus</taxon>
    </lineage>
</organism>
<feature type="compositionally biased region" description="Basic and acidic residues" evidence="1">
    <location>
        <begin position="52"/>
        <end position="64"/>
    </location>
</feature>
<evidence type="ECO:0000256" key="1">
    <source>
        <dbReference type="SAM" id="MobiDB-lite"/>
    </source>
</evidence>
<reference evidence="2 3" key="1">
    <citation type="submission" date="2018-10" db="EMBL/GenBank/DDBJ databases">
        <title>Phylogenomics of Brevibacillus.</title>
        <authorList>
            <person name="Dunlap C."/>
        </authorList>
    </citation>
    <scope>NUCLEOTIDE SEQUENCE [LARGE SCALE GENOMIC DNA]</scope>
    <source>
        <strain evidence="2 3">JCM 15716</strain>
    </source>
</reference>
<feature type="region of interest" description="Disordered" evidence="1">
    <location>
        <begin position="52"/>
        <end position="74"/>
    </location>
</feature>
<dbReference type="AlphaFoldDB" id="A0A3M8DT26"/>
<evidence type="ECO:0000313" key="3">
    <source>
        <dbReference type="Proteomes" id="UP000271031"/>
    </source>
</evidence>
<accession>A0A3M8DT26</accession>
<protein>
    <submittedName>
        <fullName evidence="2">Uncharacterized protein</fullName>
    </submittedName>
</protein>
<name>A0A3M8DT26_9BACL</name>
<sequence>MNFVEHTFLLKNWSILEILFFFYFTIVHQEEDYHSTAHVIQANPYLKHMRNESMKEEKERRVESTSELMGNPFL</sequence>
<keyword evidence="3" id="KW-1185">Reference proteome</keyword>
<dbReference type="EMBL" id="RHHQ01000005">
    <property type="protein sequence ID" value="RNB91340.1"/>
    <property type="molecule type" value="Genomic_DNA"/>
</dbReference>
<gene>
    <name evidence="2" type="ORF">EDM56_04655</name>
</gene>
<proteinExistence type="predicted"/>